<evidence type="ECO:0000256" key="3">
    <source>
        <dbReference type="ARBA" id="ARBA00016612"/>
    </source>
</evidence>
<dbReference type="EMBL" id="AM404180">
    <property type="protein sequence ID" value="CAL50576.1"/>
    <property type="molecule type" value="Genomic_DNA"/>
</dbReference>
<protein>
    <recommendedName>
        <fullName evidence="3">NADH-ubiquinone oxidoreductase chain 4L</fullName>
    </recommendedName>
    <alternativeName>
        <fullName evidence="9">NADH dehydrogenase subunit 4L</fullName>
    </alternativeName>
</protein>
<dbReference type="Gene3D" id="1.10.287.3510">
    <property type="match status" value="1"/>
</dbReference>
<gene>
    <name evidence="11" type="primary">NADH4L</name>
</gene>
<keyword evidence="6 10" id="KW-1133">Transmembrane helix</keyword>
<comment type="subcellular location">
    <subcellularLocation>
        <location evidence="1">Membrane</location>
        <topology evidence="1">Multi-pass membrane protein</topology>
    </subcellularLocation>
</comment>
<sequence>MNLILLIVTFSFLSAMISIIYNKKFLLSILIALELILLNLIILNIISSLNLNYNINFSFSLFLLTLSAIEASVGISILALISRNFNTNSIKSINLLKN</sequence>
<keyword evidence="8 10" id="KW-0472">Membrane</keyword>
<evidence type="ECO:0000256" key="6">
    <source>
        <dbReference type="ARBA" id="ARBA00022989"/>
    </source>
</evidence>
<dbReference type="InterPro" id="IPR039428">
    <property type="entry name" value="NUOK/Mnh_C1-like"/>
</dbReference>
<keyword evidence="4 10" id="KW-0812">Transmembrane</keyword>
<evidence type="ECO:0000256" key="4">
    <source>
        <dbReference type="ARBA" id="ARBA00022692"/>
    </source>
</evidence>
<evidence type="ECO:0000256" key="5">
    <source>
        <dbReference type="ARBA" id="ARBA00022967"/>
    </source>
</evidence>
<evidence type="ECO:0000256" key="1">
    <source>
        <dbReference type="ARBA" id="ARBA00004141"/>
    </source>
</evidence>
<dbReference type="Pfam" id="PF00420">
    <property type="entry name" value="Oxidored_q2"/>
    <property type="match status" value="1"/>
</dbReference>
<comment type="similarity">
    <text evidence="2">Belongs to the complex I subunit 4L family.</text>
</comment>
<dbReference type="AlphaFoldDB" id="B2FDM1"/>
<reference evidence="11" key="1">
    <citation type="journal article" date="2008" name="Mol. Phylogenet. Evol.">
        <title>Evolution of Mitochondrial Gene Orders in Echinoderms.</title>
        <authorList>
            <person name="Perseke M."/>
            <person name="Fritzsch G."/>
            <person name="Ramsch K."/>
            <person name="Bernt M."/>
            <person name="Merkle D."/>
            <person name="Middendorf M."/>
            <person name="Be rnhard D."/>
            <person name="Stadler P.F."/>
            <person name="Schlegel M."/>
        </authorList>
    </citation>
    <scope>NUCLEOTIDE SEQUENCE</scope>
</reference>
<feature type="transmembrane region" description="Helical" evidence="10">
    <location>
        <begin position="59"/>
        <end position="81"/>
    </location>
</feature>
<dbReference type="GO" id="GO:0016020">
    <property type="term" value="C:membrane"/>
    <property type="evidence" value="ECO:0007669"/>
    <property type="project" value="UniProtKB-SubCell"/>
</dbReference>
<feature type="transmembrane region" description="Helical" evidence="10">
    <location>
        <begin position="25"/>
        <end position="47"/>
    </location>
</feature>
<evidence type="ECO:0000256" key="2">
    <source>
        <dbReference type="ARBA" id="ARBA00010519"/>
    </source>
</evidence>
<keyword evidence="5" id="KW-1278">Translocase</keyword>
<geneLocation type="mitochondrion" evidence="11"/>
<evidence type="ECO:0000256" key="9">
    <source>
        <dbReference type="ARBA" id="ARBA00031586"/>
    </source>
</evidence>
<evidence type="ECO:0000256" key="8">
    <source>
        <dbReference type="ARBA" id="ARBA00023136"/>
    </source>
</evidence>
<keyword evidence="11" id="KW-0496">Mitochondrion</keyword>
<organism evidence="11">
    <name type="scientific">Ophiura albida</name>
    <name type="common">Brittle star</name>
    <name type="synonym">Ophioglypha albida</name>
    <dbReference type="NCBI Taxonomy" id="72672"/>
    <lineage>
        <taxon>Eukaryota</taxon>
        <taxon>Metazoa</taxon>
        <taxon>Echinodermata</taxon>
        <taxon>Eleutherozoa</taxon>
        <taxon>Asterozoa</taxon>
        <taxon>Ophiuroidea</taxon>
        <taxon>Myophiuroidea</taxon>
        <taxon>Metophiurida</taxon>
        <taxon>Ophintegrida</taxon>
        <taxon>Amphilepidida</taxon>
        <taxon>Ophiurina</taxon>
        <taxon>Chilophiurina</taxon>
        <taxon>Ophiuridae</taxon>
        <taxon>Ophiurinae</taxon>
        <taxon>Ophiura</taxon>
    </lineage>
</organism>
<evidence type="ECO:0000256" key="10">
    <source>
        <dbReference type="SAM" id="Phobius"/>
    </source>
</evidence>
<evidence type="ECO:0000313" key="11">
    <source>
        <dbReference type="EMBL" id="CAL50576.1"/>
    </source>
</evidence>
<accession>B2FDM1</accession>
<name>B2FDM1_OPHAL</name>
<evidence type="ECO:0000256" key="7">
    <source>
        <dbReference type="ARBA" id="ARBA00023027"/>
    </source>
</evidence>
<proteinExistence type="inferred from homology"/>
<keyword evidence="7" id="KW-0520">NAD</keyword>